<sequence length="334" mass="38038">FAKNCLLRLQALKRTFKDFIDSKEQTTTAKNSNSDNIYDVQGQHSKSNNGNNTNPNKNTTYSQNSLDAKLSKSQDCLTTRSIKKRVNIRTDDLVMGQRPVPKPGHSSGDIINNYEDIEAGIEAAITNSTAQTPDNAMNSLDRFNTRRSMDSNYLTMTGTIKRGKKKGQSIDLQVNISRDELEKIIDTEAKRKEKSCCVCNLETGLHIFLFSFLCMPFVCLITSVYSFYIGTLTWYNMFTYFTEERSYFHKLFLSPLIILLYPFMILLCTFGLGLYAGISQLSVKFSTWWNEVGDIEKGFYGWLCNFVNLSDCAPYEVNFKFSTGSSQVLYSWDS</sequence>
<reference evidence="4" key="1">
    <citation type="submission" date="2013-02" db="EMBL/GenBank/DDBJ databases">
        <authorList>
            <person name="Hughes D."/>
        </authorList>
    </citation>
    <scope>NUCLEOTIDE SEQUENCE</scope>
    <source>
        <strain>Durham</strain>
        <strain evidence="4">NC isolate 2 -- Noor lab</strain>
    </source>
</reference>
<dbReference type="Pfam" id="PF15052">
    <property type="entry name" value="TMEM169"/>
    <property type="match status" value="1"/>
</dbReference>
<keyword evidence="4" id="KW-1185">Reference proteome</keyword>
<dbReference type="EMBL" id="CAQQ02104682">
    <property type="status" value="NOT_ANNOTATED_CDS"/>
    <property type="molecule type" value="Genomic_DNA"/>
</dbReference>
<reference evidence="3" key="2">
    <citation type="submission" date="2015-06" db="UniProtKB">
        <authorList>
            <consortium name="EnsemblMetazoa"/>
        </authorList>
    </citation>
    <scope>IDENTIFICATION</scope>
</reference>
<feature type="compositionally biased region" description="Low complexity" evidence="1">
    <location>
        <begin position="48"/>
        <end position="60"/>
    </location>
</feature>
<feature type="transmembrane region" description="Helical" evidence="2">
    <location>
        <begin position="251"/>
        <end position="278"/>
    </location>
</feature>
<evidence type="ECO:0000256" key="1">
    <source>
        <dbReference type="SAM" id="MobiDB-lite"/>
    </source>
</evidence>
<name>T1GIS9_MEGSC</name>
<evidence type="ECO:0000256" key="2">
    <source>
        <dbReference type="SAM" id="Phobius"/>
    </source>
</evidence>
<dbReference type="PANTHER" id="PTHR31777:SF0">
    <property type="entry name" value="TRANSMEMBRANE PROTEIN 169"/>
    <property type="match status" value="1"/>
</dbReference>
<feature type="region of interest" description="Disordered" evidence="1">
    <location>
        <begin position="25"/>
        <end position="74"/>
    </location>
</feature>
<proteinExistence type="predicted"/>
<dbReference type="AlphaFoldDB" id="T1GIS9"/>
<keyword evidence="2" id="KW-0472">Membrane</keyword>
<feature type="transmembrane region" description="Helical" evidence="2">
    <location>
        <begin position="205"/>
        <end position="230"/>
    </location>
</feature>
<dbReference type="EnsemblMetazoa" id="MESCA003364-RA">
    <property type="protein sequence ID" value="MESCA003364-PA"/>
    <property type="gene ID" value="MESCA003364"/>
</dbReference>
<dbReference type="HOGENOM" id="CLU_833050_0_0_1"/>
<keyword evidence="2" id="KW-1133">Transmembrane helix</keyword>
<dbReference type="Proteomes" id="UP000015102">
    <property type="component" value="Unassembled WGS sequence"/>
</dbReference>
<evidence type="ECO:0000313" key="4">
    <source>
        <dbReference type="Proteomes" id="UP000015102"/>
    </source>
</evidence>
<evidence type="ECO:0008006" key="5">
    <source>
        <dbReference type="Google" id="ProtNLM"/>
    </source>
</evidence>
<accession>T1GIS9</accession>
<dbReference type="EMBL" id="CAQQ02104683">
    <property type="status" value="NOT_ANNOTATED_CDS"/>
    <property type="molecule type" value="Genomic_DNA"/>
</dbReference>
<organism evidence="3 4">
    <name type="scientific">Megaselia scalaris</name>
    <name type="common">Humpbacked fly</name>
    <name type="synonym">Phora scalaris</name>
    <dbReference type="NCBI Taxonomy" id="36166"/>
    <lineage>
        <taxon>Eukaryota</taxon>
        <taxon>Metazoa</taxon>
        <taxon>Ecdysozoa</taxon>
        <taxon>Arthropoda</taxon>
        <taxon>Hexapoda</taxon>
        <taxon>Insecta</taxon>
        <taxon>Pterygota</taxon>
        <taxon>Neoptera</taxon>
        <taxon>Endopterygota</taxon>
        <taxon>Diptera</taxon>
        <taxon>Brachycera</taxon>
        <taxon>Muscomorpha</taxon>
        <taxon>Platypezoidea</taxon>
        <taxon>Phoridae</taxon>
        <taxon>Megaseliini</taxon>
        <taxon>Megaselia</taxon>
    </lineage>
</organism>
<evidence type="ECO:0000313" key="3">
    <source>
        <dbReference type="EnsemblMetazoa" id="MESCA003364-PA"/>
    </source>
</evidence>
<dbReference type="InterPro" id="IPR029386">
    <property type="entry name" value="TMEM169"/>
</dbReference>
<feature type="compositionally biased region" description="Polar residues" evidence="1">
    <location>
        <begin position="61"/>
        <end position="74"/>
    </location>
</feature>
<dbReference type="PANTHER" id="PTHR31777">
    <property type="entry name" value="TRANSMEMBRANE PROTEIN 169"/>
    <property type="match status" value="1"/>
</dbReference>
<protein>
    <recommendedName>
        <fullName evidence="5">Transmembrane protein 169</fullName>
    </recommendedName>
</protein>
<keyword evidence="2" id="KW-0812">Transmembrane</keyword>
<feature type="compositionally biased region" description="Polar residues" evidence="1">
    <location>
        <begin position="25"/>
        <end position="47"/>
    </location>
</feature>